<gene>
    <name evidence="7" type="primary">TPHA0C04150</name>
    <name evidence="7" type="ordered locus">TPHA_0C04150</name>
</gene>
<dbReference type="GO" id="GO:0016020">
    <property type="term" value="C:membrane"/>
    <property type="evidence" value="ECO:0007669"/>
    <property type="project" value="UniProtKB-SubCell"/>
</dbReference>
<evidence type="ECO:0008006" key="9">
    <source>
        <dbReference type="Google" id="ProtNLM"/>
    </source>
</evidence>
<organism evidence="7 8">
    <name type="scientific">Tetrapisispora phaffii (strain ATCC 24235 / CBS 4417 / NBRC 1672 / NRRL Y-8282 / UCD 70-5)</name>
    <name type="common">Yeast</name>
    <name type="synonym">Fabospora phaffii</name>
    <dbReference type="NCBI Taxonomy" id="1071381"/>
    <lineage>
        <taxon>Eukaryota</taxon>
        <taxon>Fungi</taxon>
        <taxon>Dikarya</taxon>
        <taxon>Ascomycota</taxon>
        <taxon>Saccharomycotina</taxon>
        <taxon>Saccharomycetes</taxon>
        <taxon>Saccharomycetales</taxon>
        <taxon>Saccharomycetaceae</taxon>
        <taxon>Tetrapisispora</taxon>
    </lineage>
</organism>
<dbReference type="GO" id="GO:0007034">
    <property type="term" value="P:vacuolar transport"/>
    <property type="evidence" value="ECO:0007669"/>
    <property type="project" value="InterPro"/>
</dbReference>
<feature type="region of interest" description="Disordered" evidence="5">
    <location>
        <begin position="1"/>
        <end position="40"/>
    </location>
</feature>
<dbReference type="PANTHER" id="PTHR13396:SF5">
    <property type="entry name" value="NEDD4 FAMILY INTERACTING PROTEIN"/>
    <property type="match status" value="1"/>
</dbReference>
<accession>G8BQQ3</accession>
<evidence type="ECO:0000256" key="5">
    <source>
        <dbReference type="SAM" id="MobiDB-lite"/>
    </source>
</evidence>
<evidence type="ECO:0000256" key="1">
    <source>
        <dbReference type="ARBA" id="ARBA00004141"/>
    </source>
</evidence>
<feature type="transmembrane region" description="Helical" evidence="6">
    <location>
        <begin position="196"/>
        <end position="217"/>
    </location>
</feature>
<dbReference type="GO" id="GO:0005794">
    <property type="term" value="C:Golgi apparatus"/>
    <property type="evidence" value="ECO:0007669"/>
    <property type="project" value="TreeGrafter"/>
</dbReference>
<dbReference type="GO" id="GO:0030001">
    <property type="term" value="P:metal ion transport"/>
    <property type="evidence" value="ECO:0007669"/>
    <property type="project" value="InterPro"/>
</dbReference>
<keyword evidence="4 6" id="KW-0472">Membrane</keyword>
<dbReference type="PANTHER" id="PTHR13396">
    <property type="entry name" value="NEDD4 FAMILY INTERACTING PROTEIN 1/2"/>
    <property type="match status" value="1"/>
</dbReference>
<proteinExistence type="predicted"/>
<dbReference type="KEGG" id="tpf:TPHA_0C04150"/>
<dbReference type="GO" id="GO:0048471">
    <property type="term" value="C:perinuclear region of cytoplasm"/>
    <property type="evidence" value="ECO:0007669"/>
    <property type="project" value="TreeGrafter"/>
</dbReference>
<feature type="transmembrane region" description="Helical" evidence="6">
    <location>
        <begin position="229"/>
        <end position="245"/>
    </location>
</feature>
<dbReference type="Proteomes" id="UP000005666">
    <property type="component" value="Chromosome 3"/>
</dbReference>
<dbReference type="Pfam" id="PF10176">
    <property type="entry name" value="NEDD4_Bsd2"/>
    <property type="match status" value="1"/>
</dbReference>
<dbReference type="eggNOG" id="KOG4812">
    <property type="taxonomic scope" value="Eukaryota"/>
</dbReference>
<protein>
    <recommendedName>
        <fullName evidence="9">Metal homeostatis protein bsd2</fullName>
    </recommendedName>
</protein>
<comment type="subcellular location">
    <subcellularLocation>
        <location evidence="1">Membrane</location>
        <topology evidence="1">Multi-pass membrane protein</topology>
    </subcellularLocation>
</comment>
<dbReference type="STRING" id="1071381.G8BQQ3"/>
<evidence type="ECO:0000256" key="2">
    <source>
        <dbReference type="ARBA" id="ARBA00022692"/>
    </source>
</evidence>
<dbReference type="GO" id="GO:0006511">
    <property type="term" value="P:ubiquitin-dependent protein catabolic process"/>
    <property type="evidence" value="ECO:0007669"/>
    <property type="project" value="TreeGrafter"/>
</dbReference>
<keyword evidence="8" id="KW-1185">Reference proteome</keyword>
<keyword evidence="2 6" id="KW-0812">Transmembrane</keyword>
<dbReference type="GO" id="GO:0031398">
    <property type="term" value="P:positive regulation of protein ubiquitination"/>
    <property type="evidence" value="ECO:0007669"/>
    <property type="project" value="TreeGrafter"/>
</dbReference>
<dbReference type="GeneID" id="11533956"/>
<evidence type="ECO:0000256" key="4">
    <source>
        <dbReference type="ARBA" id="ARBA00023136"/>
    </source>
</evidence>
<evidence type="ECO:0000256" key="6">
    <source>
        <dbReference type="SAM" id="Phobius"/>
    </source>
</evidence>
<feature type="compositionally biased region" description="Polar residues" evidence="5">
    <location>
        <begin position="1"/>
        <end position="31"/>
    </location>
</feature>
<feature type="transmembrane region" description="Helical" evidence="6">
    <location>
        <begin position="298"/>
        <end position="318"/>
    </location>
</feature>
<dbReference type="InterPro" id="IPR019325">
    <property type="entry name" value="NEDD4/Bsd2"/>
</dbReference>
<keyword evidence="3 6" id="KW-1133">Transmembrane helix</keyword>
<name>G8BQQ3_TETPH</name>
<dbReference type="OrthoDB" id="10003116at2759"/>
<evidence type="ECO:0000313" key="7">
    <source>
        <dbReference type="EMBL" id="CCE62565.1"/>
    </source>
</evidence>
<evidence type="ECO:0000256" key="3">
    <source>
        <dbReference type="ARBA" id="ARBA00022989"/>
    </source>
</evidence>
<dbReference type="HOGENOM" id="CLU_041193_2_0_1"/>
<sequence length="337" mass="37108">MNNLEMSLATSTQADMNENDHVNNQMDQQSTDTDEESPISERVAEREVLLDLQEGSSNSNVNGSSLENNSIDVDGTSVTNGNTSSNYNIQAGGIRGKTNRYLLTLGRHFNVLDRFFHKPTEVNDQHGASYDGVFSNLTAKPTPEVPEEVNEDFPPTYTDAANDMSPSYYGANADGTNMFYDEICIEGLPVGNVANLIWNIIVSTSFQFIGFLITYVLHTSHAAKQGSRFGLGLTFIGYGYSMVPSDVTSKVGKGTIINRVKVSNPNDYDDLRIDEQNENLDTFTSTLSHGVQEEKKSLPLLAIVVGGLGLYISIKSLIDYVKVKRMEKKYLAQDDPV</sequence>
<dbReference type="OMA" id="YNEICID"/>
<evidence type="ECO:0000313" key="8">
    <source>
        <dbReference type="Proteomes" id="UP000005666"/>
    </source>
</evidence>
<dbReference type="EMBL" id="HE612858">
    <property type="protein sequence ID" value="CCE62565.1"/>
    <property type="molecule type" value="Genomic_DNA"/>
</dbReference>
<dbReference type="AlphaFoldDB" id="G8BQQ3"/>
<dbReference type="CDD" id="cd22212">
    <property type="entry name" value="NDFIP-like"/>
    <property type="match status" value="1"/>
</dbReference>
<reference evidence="7 8" key="1">
    <citation type="journal article" date="2011" name="Proc. Natl. Acad. Sci. U.S.A.">
        <title>Evolutionary erosion of yeast sex chromosomes by mating-type switching accidents.</title>
        <authorList>
            <person name="Gordon J.L."/>
            <person name="Armisen D."/>
            <person name="Proux-Wera E."/>
            <person name="Oheigeartaigh S.S."/>
            <person name="Byrne K.P."/>
            <person name="Wolfe K.H."/>
        </authorList>
    </citation>
    <scope>NUCLEOTIDE SEQUENCE [LARGE SCALE GENOMIC DNA]</scope>
    <source>
        <strain evidence="8">ATCC 24235 / CBS 4417 / NBRC 1672 / NRRL Y-8282 / UCD 70-5</strain>
    </source>
</reference>
<dbReference type="RefSeq" id="XP_003684999.1">
    <property type="nucleotide sequence ID" value="XM_003684951.1"/>
</dbReference>
<dbReference type="GO" id="GO:0005783">
    <property type="term" value="C:endoplasmic reticulum"/>
    <property type="evidence" value="ECO:0007669"/>
    <property type="project" value="TreeGrafter"/>
</dbReference>